<organism evidence="1 2">
    <name type="scientific">Globodera pallida</name>
    <name type="common">Potato cyst nematode worm</name>
    <name type="synonym">Heterodera pallida</name>
    <dbReference type="NCBI Taxonomy" id="36090"/>
    <lineage>
        <taxon>Eukaryota</taxon>
        <taxon>Metazoa</taxon>
        <taxon>Ecdysozoa</taxon>
        <taxon>Nematoda</taxon>
        <taxon>Chromadorea</taxon>
        <taxon>Rhabditida</taxon>
        <taxon>Tylenchina</taxon>
        <taxon>Tylenchomorpha</taxon>
        <taxon>Tylenchoidea</taxon>
        <taxon>Heteroderidae</taxon>
        <taxon>Heteroderinae</taxon>
        <taxon>Globodera</taxon>
    </lineage>
</organism>
<proteinExistence type="predicted"/>
<name>A0A183C6P5_GLOPA</name>
<keyword evidence="1" id="KW-1185">Reference proteome</keyword>
<sequence length="99" mass="11302">MPLIFSPNFRPTTTPVLLLTKPLPNGCSLPAVIVFRSFFIVTWTRRELMDSKGPLSMLLNQSISSSNFGLMTMKAIEWDFDDQWNCINIDFKDNDIGDE</sequence>
<accession>A0A183C6P5</accession>
<reference evidence="1" key="2">
    <citation type="submission" date="2014-05" db="EMBL/GenBank/DDBJ databases">
        <title>The genome and life-stage specific transcriptomes of Globodera pallida elucidate key aspects of plant parasitism by a cyst nematode.</title>
        <authorList>
            <person name="Cotton J.A."/>
            <person name="Lilley C.J."/>
            <person name="Jones L.M."/>
            <person name="Kikuchi T."/>
            <person name="Reid A.J."/>
            <person name="Thorpe P."/>
            <person name="Tsai I.J."/>
            <person name="Beasley H."/>
            <person name="Blok V."/>
            <person name="Cock P.J.A."/>
            <person name="Van den Akker S.E."/>
            <person name="Holroyd N."/>
            <person name="Hunt M."/>
            <person name="Mantelin S."/>
            <person name="Naghra H."/>
            <person name="Pain A."/>
            <person name="Palomares-Rius J.E."/>
            <person name="Zarowiecki M."/>
            <person name="Berriman M."/>
            <person name="Jones J.T."/>
            <person name="Urwin P.E."/>
        </authorList>
    </citation>
    <scope>NUCLEOTIDE SEQUENCE [LARGE SCALE GENOMIC DNA]</scope>
    <source>
        <strain evidence="1">Lindley</strain>
    </source>
</reference>
<reference evidence="1" key="1">
    <citation type="submission" date="2013-12" db="EMBL/GenBank/DDBJ databases">
        <authorList>
            <person name="Aslett M."/>
        </authorList>
    </citation>
    <scope>NUCLEOTIDE SEQUENCE [LARGE SCALE GENOMIC DNA]</scope>
    <source>
        <strain evidence="1">Lindley</strain>
    </source>
</reference>
<protein>
    <submittedName>
        <fullName evidence="2">Neur_chan_LBD domain-containing protein</fullName>
    </submittedName>
</protein>
<evidence type="ECO:0000313" key="2">
    <source>
        <dbReference type="WBParaSite" id="GPLIN_000854100"/>
    </source>
</evidence>
<reference evidence="2" key="3">
    <citation type="submission" date="2016-06" db="UniProtKB">
        <authorList>
            <consortium name="WormBaseParasite"/>
        </authorList>
    </citation>
    <scope>IDENTIFICATION</scope>
</reference>
<dbReference type="WBParaSite" id="GPLIN_000854100">
    <property type="protein sequence ID" value="GPLIN_000854100"/>
    <property type="gene ID" value="GPLIN_000854100"/>
</dbReference>
<dbReference type="AlphaFoldDB" id="A0A183C6P5"/>
<evidence type="ECO:0000313" key="1">
    <source>
        <dbReference type="Proteomes" id="UP000050741"/>
    </source>
</evidence>
<dbReference type="Proteomes" id="UP000050741">
    <property type="component" value="Unassembled WGS sequence"/>
</dbReference>